<keyword evidence="3" id="KW-1185">Reference proteome</keyword>
<evidence type="ECO:0008006" key="4">
    <source>
        <dbReference type="Google" id="ProtNLM"/>
    </source>
</evidence>
<proteinExistence type="predicted"/>
<evidence type="ECO:0000256" key="1">
    <source>
        <dbReference type="SAM" id="Coils"/>
    </source>
</evidence>
<reference evidence="2 3" key="1">
    <citation type="submission" date="2016-10" db="EMBL/GenBank/DDBJ databases">
        <title>Alkaliphiles isolated from bioreactors.</title>
        <authorList>
            <person name="Salah Z."/>
            <person name="Rout S.P."/>
            <person name="Humphreys P.N."/>
        </authorList>
    </citation>
    <scope>NUCLEOTIDE SEQUENCE [LARGE SCALE GENOMIC DNA]</scope>
    <source>
        <strain evidence="2 3">ZS02</strain>
    </source>
</reference>
<sequence length="708" mass="80266">MSNVVTFIPATADDPERNLADFVAYCRDTLALYEDQGGFAVDQWIYTDSNGKKHAMRFAQYSAKTDTYNYVPFSEPYLSFAKGYVRFHQEQQQKTSIGNKTSVLATIYDALRELSRPLDILDLDGVVVERSAELIRERNSEARCYHIGNELEILCNFLRDKCICPSLPVWKNPYSRQPYRAQGTSKDDREWQEERCPSIHQMLALADIFRLAAEEKDLYWSSVIVLLMFAPGRGSEPSSLMIDSLIEEDGRLKVLWYAKKKAEWTKKIVPIQMEPVVREAFARLTKIGEPAREAAKFAFENSGKFLRHPDCITPPDFDEDGPLDVLEFTCAMNFNEVTINKLKLREDEGKSLSDNGAWSKINADATKWITHLRASGPVTYRKLAEHTLAKYRTISWPNIPKTNRPVSDSLLLVLDRQFYTDRLPVRFSWVIPNINALNDELGGRDFKESKDGSWVRKTSIFERFGKLDEDGKTPIELTSHQLRVWLSTWAERGGMSEWQIAQWAGRARIDDNKAYDLRTREEKHEAAKAVLRFNKAPTAIEAVRLNLPVTYESLGVDRPGVAHATLYGYCVKDWAMAPCMKGGGEACPGCDDHKCIKGLDDKLENLESLEAGMTRELSRAAQELDVKTFGANNWYRFLGFRLAKIRTIISRLKDSDTPVGAIIGVPPELDPSPLQRARSTVIQGASVADQQSVLTASTKKFLGWSRNA</sequence>
<dbReference type="EMBL" id="MTHD01000001">
    <property type="protein sequence ID" value="OMG56592.1"/>
    <property type="molecule type" value="Genomic_DNA"/>
</dbReference>
<gene>
    <name evidence="2" type="ORF">BJN45_02965</name>
</gene>
<accession>A0A1R1IDB8</accession>
<dbReference type="GO" id="GO:0006310">
    <property type="term" value="P:DNA recombination"/>
    <property type="evidence" value="ECO:0007669"/>
    <property type="project" value="InterPro"/>
</dbReference>
<dbReference type="OrthoDB" id="6725579at2"/>
<evidence type="ECO:0000313" key="2">
    <source>
        <dbReference type="EMBL" id="OMG56592.1"/>
    </source>
</evidence>
<dbReference type="RefSeq" id="WP_076091884.1">
    <property type="nucleotide sequence ID" value="NZ_MTHD01000001.1"/>
</dbReference>
<protein>
    <recommendedName>
        <fullName evidence="4">Integrase</fullName>
    </recommendedName>
</protein>
<keyword evidence="1" id="KW-0175">Coiled coil</keyword>
<comment type="caution">
    <text evidence="2">The sequence shown here is derived from an EMBL/GenBank/DDBJ whole genome shotgun (WGS) entry which is preliminary data.</text>
</comment>
<dbReference type="AlphaFoldDB" id="A0A1R1IDB8"/>
<dbReference type="STRING" id="418702.BJN45_02965"/>
<evidence type="ECO:0000313" key="3">
    <source>
        <dbReference type="Proteomes" id="UP000187526"/>
    </source>
</evidence>
<dbReference type="Gene3D" id="1.10.443.10">
    <property type="entry name" value="Intergrase catalytic core"/>
    <property type="match status" value="1"/>
</dbReference>
<dbReference type="GO" id="GO:0003677">
    <property type="term" value="F:DNA binding"/>
    <property type="evidence" value="ECO:0007669"/>
    <property type="project" value="InterPro"/>
</dbReference>
<dbReference type="GO" id="GO:0015074">
    <property type="term" value="P:DNA integration"/>
    <property type="evidence" value="ECO:0007669"/>
    <property type="project" value="InterPro"/>
</dbReference>
<dbReference type="InterPro" id="IPR013762">
    <property type="entry name" value="Integrase-like_cat_sf"/>
</dbReference>
<organism evidence="2 3">
    <name type="scientific">Azonexus hydrophilus</name>
    <dbReference type="NCBI Taxonomy" id="418702"/>
    <lineage>
        <taxon>Bacteria</taxon>
        <taxon>Pseudomonadati</taxon>
        <taxon>Pseudomonadota</taxon>
        <taxon>Betaproteobacteria</taxon>
        <taxon>Rhodocyclales</taxon>
        <taxon>Azonexaceae</taxon>
        <taxon>Azonexus</taxon>
    </lineage>
</organism>
<dbReference type="Proteomes" id="UP000187526">
    <property type="component" value="Unassembled WGS sequence"/>
</dbReference>
<name>A0A1R1IDB8_9RHOO</name>
<feature type="coiled-coil region" evidence="1">
    <location>
        <begin position="596"/>
        <end position="623"/>
    </location>
</feature>